<protein>
    <recommendedName>
        <fullName evidence="4">Short-chain isoprenyl diphosphate synthase</fullName>
    </recommendedName>
</protein>
<evidence type="ECO:0008006" key="4">
    <source>
        <dbReference type="Google" id="ProtNLM"/>
    </source>
</evidence>
<evidence type="ECO:0000313" key="2">
    <source>
        <dbReference type="EMBL" id="ODM06758.1"/>
    </source>
</evidence>
<feature type="chain" id="PRO_5009122836" description="Short-chain isoprenyl diphosphate synthase" evidence="1">
    <location>
        <begin position="27"/>
        <end position="412"/>
    </location>
</feature>
<name>A0A1E3ADD7_9FIRM</name>
<gene>
    <name evidence="2" type="ORF">BEI61_02648</name>
</gene>
<dbReference type="Pfam" id="PF19546">
    <property type="entry name" value="DUF6070"/>
    <property type="match status" value="1"/>
</dbReference>
<reference evidence="2 3" key="1">
    <citation type="submission" date="2016-07" db="EMBL/GenBank/DDBJ databases">
        <title>Characterization of isolates of Eisenbergiella tayi derived from blood cultures, using whole genome sequencing.</title>
        <authorList>
            <person name="Burdz T."/>
            <person name="Wiebe D."/>
            <person name="Huynh C."/>
            <person name="Bernard K."/>
        </authorList>
    </citation>
    <scope>NUCLEOTIDE SEQUENCE [LARGE SCALE GENOMIC DNA]</scope>
    <source>
        <strain evidence="2 3">NML 110608</strain>
    </source>
</reference>
<organism evidence="2 3">
    <name type="scientific">Eisenbergiella tayi</name>
    <dbReference type="NCBI Taxonomy" id="1432052"/>
    <lineage>
        <taxon>Bacteria</taxon>
        <taxon>Bacillati</taxon>
        <taxon>Bacillota</taxon>
        <taxon>Clostridia</taxon>
        <taxon>Lachnospirales</taxon>
        <taxon>Lachnospiraceae</taxon>
        <taxon>Eisenbergiella</taxon>
    </lineage>
</organism>
<feature type="signal peptide" evidence="1">
    <location>
        <begin position="1"/>
        <end position="26"/>
    </location>
</feature>
<keyword evidence="1" id="KW-0732">Signal</keyword>
<evidence type="ECO:0000313" key="3">
    <source>
        <dbReference type="Proteomes" id="UP000094067"/>
    </source>
</evidence>
<accession>A0A1E3ADD7</accession>
<dbReference type="AlphaFoldDB" id="A0A1E3ADD7"/>
<dbReference type="PATRIC" id="fig|1432052.4.peg.2957"/>
<sequence length="412" mass="46958">MKYRKKKLLILLSLLALAGCGSRADAEGEAGEIIDERPSAMTEIAASVSDKEEAVEASEKDMISETIDIAESCRDIYEKTVQENTTDNQELVRELIGRLGEIGYAAVDTENQIDMVNSGLIKQFCGKVEEKQEAKTTLFIVMENGDLIRNELDTAGGEVDVTRLVLNWKDGNPDVSYQNTYRAYSWTYEDNGYLFFEEYCPPGFDGAPGYTAVRVDPLDPDLRELNDRYILPVGYGLNNMFTSDWSEENFGELNFYDLYERMYQMKYGSGPFAAAIDSEAYQVPEEIFEGVFMTFFRIDSGALRRSTVYLDQDKAYQYRTRGQYDFAPIPGVPYPEVTACEEKPDGTIRLTVNAVWPKEHLARAFSHEVVIRLLEDGSFQYVSNHVIPSEKNVEPVWYTDRLSDEQWEEYYG</sequence>
<dbReference type="InterPro" id="IPR045714">
    <property type="entry name" value="DUF6070"/>
</dbReference>
<proteinExistence type="predicted"/>
<dbReference type="Proteomes" id="UP000094067">
    <property type="component" value="Unassembled WGS sequence"/>
</dbReference>
<dbReference type="PROSITE" id="PS51257">
    <property type="entry name" value="PROKAR_LIPOPROTEIN"/>
    <property type="match status" value="1"/>
</dbReference>
<dbReference type="EMBL" id="MCGH01000002">
    <property type="protein sequence ID" value="ODM06758.1"/>
    <property type="molecule type" value="Genomic_DNA"/>
</dbReference>
<comment type="caution">
    <text evidence="2">The sequence shown here is derived from an EMBL/GenBank/DDBJ whole genome shotgun (WGS) entry which is preliminary data.</text>
</comment>
<dbReference type="RefSeq" id="WP_242879773.1">
    <property type="nucleotide sequence ID" value="NZ_MCGH01000002.1"/>
</dbReference>
<evidence type="ECO:0000256" key="1">
    <source>
        <dbReference type="SAM" id="SignalP"/>
    </source>
</evidence>